<dbReference type="SUPFAM" id="SSF89095">
    <property type="entry name" value="GatB/YqeY motif"/>
    <property type="match status" value="1"/>
</dbReference>
<comment type="catalytic activity">
    <reaction evidence="9 11">
        <text>L-aspartyl-tRNA(Asn) + L-glutamine + ATP + H2O = L-asparaginyl-tRNA(Asn) + L-glutamate + ADP + phosphate + 2 H(+)</text>
        <dbReference type="Rhea" id="RHEA:14513"/>
        <dbReference type="Rhea" id="RHEA-COMP:9674"/>
        <dbReference type="Rhea" id="RHEA-COMP:9677"/>
        <dbReference type="ChEBI" id="CHEBI:15377"/>
        <dbReference type="ChEBI" id="CHEBI:15378"/>
        <dbReference type="ChEBI" id="CHEBI:29985"/>
        <dbReference type="ChEBI" id="CHEBI:30616"/>
        <dbReference type="ChEBI" id="CHEBI:43474"/>
        <dbReference type="ChEBI" id="CHEBI:58359"/>
        <dbReference type="ChEBI" id="CHEBI:78515"/>
        <dbReference type="ChEBI" id="CHEBI:78516"/>
        <dbReference type="ChEBI" id="CHEBI:456216"/>
    </reaction>
</comment>
<evidence type="ECO:0000313" key="13">
    <source>
        <dbReference type="EMBL" id="MFN2976830.1"/>
    </source>
</evidence>
<keyword evidence="4 11" id="KW-0436">Ligase</keyword>
<dbReference type="RefSeq" id="WP_263414985.1">
    <property type="nucleotide sequence ID" value="NZ_BAABBH010000001.1"/>
</dbReference>
<dbReference type="Pfam" id="PF02934">
    <property type="entry name" value="GatB_N"/>
    <property type="match status" value="1"/>
</dbReference>
<sequence>MAVATLLSPDILEKYQPVIGLEVHVQLLTRTKAFCGCINQYGGDPNTHCCPVCLGLPGALPVLNRQAVEFAVLASSALHCTVNEDSVFARKNYFYPDSPKGYQISQFDKPLAENGYIDVPADGGGIRRIGITRLHMEEDAGKSIHDGFADSATRTYIDLNRCGTPLVEIVSEPDLRSADEAYEYLTRLKEILLYTGVSDCNMEEGSLRCDANVSVMLKGAKEYGTKAEVKNVNSFRFIRDAIKYEIERQVEVVESGQRVKQESRLYNSGEGRTYSMRSKEEAHDYRYFPEPDLPALHVDAAWKAEILKALPELPEPRRKRLQEEYGISEQDAATFASERSFADTFEAAAKQAKSPKRVANVLLGELMGRLNAAKLTLAESPVSMAGAVQAADLLEEGKLSSKQLKGLFDIAFEKSEDFAAVYEREKPQQISDTGAIETMIDEVIAANPKQVEQFKGGKTTVSAFFVGQVMRLSKGQANPGLLNELVVKKLNAA</sequence>
<dbReference type="InterPro" id="IPR017958">
    <property type="entry name" value="Gln-tRNA_amidoTrfase_suB_CS"/>
</dbReference>
<organism evidence="13 14">
    <name type="scientific">Terriglobus aquaticus</name>
    <dbReference type="NCBI Taxonomy" id="940139"/>
    <lineage>
        <taxon>Bacteria</taxon>
        <taxon>Pseudomonadati</taxon>
        <taxon>Acidobacteriota</taxon>
        <taxon>Terriglobia</taxon>
        <taxon>Terriglobales</taxon>
        <taxon>Acidobacteriaceae</taxon>
        <taxon>Terriglobus</taxon>
    </lineage>
</organism>
<evidence type="ECO:0000256" key="10">
    <source>
        <dbReference type="ARBA" id="ARBA00047913"/>
    </source>
</evidence>
<dbReference type="InterPro" id="IPR003789">
    <property type="entry name" value="Asn/Gln_tRNA_amidoTrase-B-like"/>
</dbReference>
<proteinExistence type="inferred from homology"/>
<dbReference type="PANTHER" id="PTHR11659">
    <property type="entry name" value="GLUTAMYL-TRNA GLN AMIDOTRANSFERASE SUBUNIT B MITOCHONDRIAL AND PROKARYOTIC PET112-RELATED"/>
    <property type="match status" value="1"/>
</dbReference>
<dbReference type="NCBIfam" id="NF004014">
    <property type="entry name" value="PRK05477.1-4"/>
    <property type="match status" value="1"/>
</dbReference>
<evidence type="ECO:0000313" key="14">
    <source>
        <dbReference type="Proteomes" id="UP001634747"/>
    </source>
</evidence>
<dbReference type="EC" id="6.3.5.-" evidence="11"/>
<dbReference type="PROSITE" id="PS01234">
    <property type="entry name" value="GATB"/>
    <property type="match status" value="1"/>
</dbReference>
<evidence type="ECO:0000256" key="9">
    <source>
        <dbReference type="ARBA" id="ARBA00047380"/>
    </source>
</evidence>
<evidence type="ECO:0000256" key="4">
    <source>
        <dbReference type="ARBA" id="ARBA00022598"/>
    </source>
</evidence>
<evidence type="ECO:0000256" key="7">
    <source>
        <dbReference type="ARBA" id="ARBA00022917"/>
    </source>
</evidence>
<dbReference type="Gene3D" id="1.10.10.410">
    <property type="match status" value="1"/>
</dbReference>
<keyword evidence="7 11" id="KW-0648">Protein biosynthesis</keyword>
<comment type="subunit">
    <text evidence="2 11">Heterotrimer of A, B and C subunits.</text>
</comment>
<evidence type="ECO:0000256" key="2">
    <source>
        <dbReference type="ARBA" id="ARBA00011123"/>
    </source>
</evidence>
<keyword evidence="14" id="KW-1185">Reference proteome</keyword>
<comment type="catalytic activity">
    <reaction evidence="10 11">
        <text>L-glutamyl-tRNA(Gln) + L-glutamine + ATP + H2O = L-glutaminyl-tRNA(Gln) + L-glutamate + ADP + phosphate + H(+)</text>
        <dbReference type="Rhea" id="RHEA:17521"/>
        <dbReference type="Rhea" id="RHEA-COMP:9681"/>
        <dbReference type="Rhea" id="RHEA-COMP:9684"/>
        <dbReference type="ChEBI" id="CHEBI:15377"/>
        <dbReference type="ChEBI" id="CHEBI:15378"/>
        <dbReference type="ChEBI" id="CHEBI:29985"/>
        <dbReference type="ChEBI" id="CHEBI:30616"/>
        <dbReference type="ChEBI" id="CHEBI:43474"/>
        <dbReference type="ChEBI" id="CHEBI:58359"/>
        <dbReference type="ChEBI" id="CHEBI:78520"/>
        <dbReference type="ChEBI" id="CHEBI:78521"/>
        <dbReference type="ChEBI" id="CHEBI:456216"/>
    </reaction>
</comment>
<evidence type="ECO:0000256" key="8">
    <source>
        <dbReference type="ARBA" id="ARBA00024799"/>
    </source>
</evidence>
<dbReference type="InterPro" id="IPR006075">
    <property type="entry name" value="Asn/Gln-tRNA_Trfase_suB/E_cat"/>
</dbReference>
<dbReference type="NCBIfam" id="NF004012">
    <property type="entry name" value="PRK05477.1-2"/>
    <property type="match status" value="1"/>
</dbReference>
<dbReference type="InterPro" id="IPR023168">
    <property type="entry name" value="GatB_Yqey_C_2"/>
</dbReference>
<dbReference type="EMBL" id="JBJYXY010000001">
    <property type="protein sequence ID" value="MFN2976830.1"/>
    <property type="molecule type" value="Genomic_DNA"/>
</dbReference>
<dbReference type="Proteomes" id="UP001634747">
    <property type="component" value="Unassembled WGS sequence"/>
</dbReference>
<dbReference type="SMART" id="SM00845">
    <property type="entry name" value="GatB_Yqey"/>
    <property type="match status" value="1"/>
</dbReference>
<dbReference type="InterPro" id="IPR017959">
    <property type="entry name" value="Asn/Gln-tRNA_amidoTrfase_suB/E"/>
</dbReference>
<dbReference type="Gene3D" id="1.10.150.380">
    <property type="entry name" value="GatB domain, N-terminal subdomain"/>
    <property type="match status" value="1"/>
</dbReference>
<dbReference type="InterPro" id="IPR042114">
    <property type="entry name" value="GatB_C_1"/>
</dbReference>
<evidence type="ECO:0000256" key="1">
    <source>
        <dbReference type="ARBA" id="ARBA00005306"/>
    </source>
</evidence>
<protein>
    <recommendedName>
        <fullName evidence="3 11">Aspartyl/glutamyl-tRNA(Asn/Gln) amidotransferase subunit B</fullName>
        <shortName evidence="11">Asp/Glu-ADT subunit B</shortName>
        <ecNumber evidence="11">6.3.5.-</ecNumber>
    </recommendedName>
</protein>
<evidence type="ECO:0000256" key="5">
    <source>
        <dbReference type="ARBA" id="ARBA00022741"/>
    </source>
</evidence>
<comment type="caution">
    <text evidence="13">The sequence shown here is derived from an EMBL/GenBank/DDBJ whole genome shotgun (WGS) entry which is preliminary data.</text>
</comment>
<evidence type="ECO:0000256" key="3">
    <source>
        <dbReference type="ARBA" id="ARBA00016923"/>
    </source>
</evidence>
<dbReference type="NCBIfam" id="TIGR00133">
    <property type="entry name" value="gatB"/>
    <property type="match status" value="1"/>
</dbReference>
<keyword evidence="6 11" id="KW-0067">ATP-binding</keyword>
<dbReference type="InterPro" id="IPR018027">
    <property type="entry name" value="Asn/Gln_amidotransferase"/>
</dbReference>
<feature type="domain" description="Asn/Gln amidotransferase" evidence="12">
    <location>
        <begin position="343"/>
        <end position="490"/>
    </location>
</feature>
<dbReference type="HAMAP" id="MF_00121">
    <property type="entry name" value="GatB"/>
    <property type="match status" value="1"/>
</dbReference>
<evidence type="ECO:0000256" key="11">
    <source>
        <dbReference type="HAMAP-Rule" id="MF_00121"/>
    </source>
</evidence>
<comment type="similarity">
    <text evidence="1 11">Belongs to the GatB/GatE family. GatB subfamily.</text>
</comment>
<comment type="function">
    <text evidence="8 11">Allows the formation of correctly charged Asn-tRNA(Asn) or Gln-tRNA(Gln) through the transamidation of misacylated Asp-tRNA(Asn) or Glu-tRNA(Gln) in organisms which lack either or both of asparaginyl-tRNA or glutaminyl-tRNA synthetases. The reaction takes place in the presence of glutamine and ATP through an activated phospho-Asp-tRNA(Asn) or phospho-Glu-tRNA(Gln).</text>
</comment>
<dbReference type="InterPro" id="IPR004413">
    <property type="entry name" value="GatB"/>
</dbReference>
<gene>
    <name evidence="11 13" type="primary">gatB</name>
    <name evidence="13" type="ORF">ACK2TP_13755</name>
</gene>
<evidence type="ECO:0000256" key="6">
    <source>
        <dbReference type="ARBA" id="ARBA00022840"/>
    </source>
</evidence>
<dbReference type="Pfam" id="PF02637">
    <property type="entry name" value="GatB_Yqey"/>
    <property type="match status" value="1"/>
</dbReference>
<dbReference type="SUPFAM" id="SSF55931">
    <property type="entry name" value="Glutamine synthetase/guanido kinase"/>
    <property type="match status" value="1"/>
</dbReference>
<name>A0ABW9KQ57_9BACT</name>
<keyword evidence="5 11" id="KW-0547">Nucleotide-binding</keyword>
<dbReference type="InterPro" id="IPR014746">
    <property type="entry name" value="Gln_synth/guanido_kin_cat_dom"/>
</dbReference>
<reference evidence="13 14" key="1">
    <citation type="submission" date="2024-12" db="EMBL/GenBank/DDBJ databases">
        <authorList>
            <person name="Lee Y."/>
        </authorList>
    </citation>
    <scope>NUCLEOTIDE SEQUENCE [LARGE SCALE GENOMIC DNA]</scope>
    <source>
        <strain evidence="13 14">03SUJ4</strain>
    </source>
</reference>
<evidence type="ECO:0000259" key="12">
    <source>
        <dbReference type="SMART" id="SM00845"/>
    </source>
</evidence>
<dbReference type="PANTHER" id="PTHR11659:SF0">
    <property type="entry name" value="GLUTAMYL-TRNA(GLN) AMIDOTRANSFERASE SUBUNIT B, MITOCHONDRIAL"/>
    <property type="match status" value="1"/>
</dbReference>
<accession>A0ABW9KQ57</accession>